<name>A0A0K2UG25_LEPSM</name>
<dbReference type="PANTHER" id="PTHR13160">
    <property type="entry name" value="OLIGOSACCHARYLTRANSFERASE COMPLEX SUBUNIT OSTC"/>
    <property type="match status" value="1"/>
</dbReference>
<dbReference type="RefSeq" id="XP_040569946.1">
    <property type="nucleotide sequence ID" value="XM_040714012.2"/>
</dbReference>
<dbReference type="AlphaFoldDB" id="A0A0K2UG25"/>
<keyword evidence="1" id="KW-0812">Transmembrane</keyword>
<feature type="transmembrane region" description="Helical" evidence="1">
    <location>
        <begin position="85"/>
        <end position="109"/>
    </location>
</feature>
<dbReference type="OrthoDB" id="10256333at2759"/>
<protein>
    <recommendedName>
        <fullName evidence="1">Oligosaccharyltransferase complex subunit</fullName>
    </recommendedName>
</protein>
<dbReference type="EMBL" id="HACA01019305">
    <property type="protein sequence ID" value="CDW36666.1"/>
    <property type="molecule type" value="Transcribed_RNA"/>
</dbReference>
<reference evidence="2" key="1">
    <citation type="submission" date="2014-05" db="EMBL/GenBank/DDBJ databases">
        <authorList>
            <person name="Chronopoulou M."/>
        </authorList>
    </citation>
    <scope>NUCLEOTIDE SEQUENCE</scope>
    <source>
        <tissue evidence="2">Whole organism</tissue>
    </source>
</reference>
<comment type="similarity">
    <text evidence="1">Belongs to the OSTC family.</text>
</comment>
<sequence>MIYFIKPLFSLINIPNLSFNTPRIFNKSVGKIVSMSLCSIVYFLSIAGIPYDISMSSPPFGLEMDESGRFSKPIAFMQWEINHQYILEGLFAATFVIIGAFGMILLSMASEKIQYWTRFQSYLGIFLFTFAPIVVINFFSIKWPLYISDMYLMTSANYDGNWII</sequence>
<evidence type="ECO:0000313" key="2">
    <source>
        <dbReference type="EMBL" id="CDW36666.1"/>
    </source>
</evidence>
<keyword evidence="1" id="KW-0472">Membrane</keyword>
<dbReference type="InterPro" id="IPR042416">
    <property type="entry name" value="OSTC"/>
</dbReference>
<comment type="subunit">
    <text evidence="1">Component of the oligosaccharyltransferase (OST) complex.</text>
</comment>
<feature type="transmembrane region" description="Helical" evidence="1">
    <location>
        <begin position="32"/>
        <end position="51"/>
    </location>
</feature>
<dbReference type="KEGG" id="lsm:121119362"/>
<keyword evidence="1" id="KW-1133">Transmembrane helix</keyword>
<organism evidence="2">
    <name type="scientific">Lepeophtheirus salmonis</name>
    <name type="common">Salmon louse</name>
    <name type="synonym">Caligus salmonis</name>
    <dbReference type="NCBI Taxonomy" id="72036"/>
    <lineage>
        <taxon>Eukaryota</taxon>
        <taxon>Metazoa</taxon>
        <taxon>Ecdysozoa</taxon>
        <taxon>Arthropoda</taxon>
        <taxon>Crustacea</taxon>
        <taxon>Multicrustacea</taxon>
        <taxon>Hexanauplia</taxon>
        <taxon>Copepoda</taxon>
        <taxon>Siphonostomatoida</taxon>
        <taxon>Caligidae</taxon>
        <taxon>Lepeophtheirus</taxon>
    </lineage>
</organism>
<dbReference type="GeneID" id="121119362"/>
<dbReference type="GO" id="GO:0008250">
    <property type="term" value="C:oligosaccharyltransferase complex"/>
    <property type="evidence" value="ECO:0007669"/>
    <property type="project" value="UniProtKB-UniRule"/>
</dbReference>
<proteinExistence type="inferred from homology"/>
<comment type="function">
    <text evidence="1">Specific component of the STT3A-containing form of the oligosaccharyl transferase (OST) complex that catalyzes the initial transfer of a defined glycan (Glc(3)Man(9)GlcNAc(2) in eukaryotes) from the lipid carrier dolichol-pyrophosphate to an asparagine residue within an Asn-X-Ser/Thr consensus motif in nascent polypeptide chains, the first step in protein N-glycosylation. N-glycosylation occurs cotranslationally and the complex associates with the Sec61 complex at the channel-forming translocon complex that mediates protein translocation across the endoplasmic reticulum (ER). All subunits are required for a maximal enzyme activity.</text>
</comment>
<dbReference type="PANTHER" id="PTHR13160:SF4">
    <property type="entry name" value="OLIGOSACCHARYLTRANSFERASE COMPLEX SUBUNIT OSTC"/>
    <property type="match status" value="1"/>
</dbReference>
<comment type="subcellular location">
    <subcellularLocation>
        <location evidence="1">Membrane</location>
        <topology evidence="1">Multi-pass membrane protein</topology>
    </subcellularLocation>
</comment>
<accession>A0A0K2UG25</accession>
<evidence type="ECO:0000256" key="1">
    <source>
        <dbReference type="RuleBase" id="RU366060"/>
    </source>
</evidence>
<feature type="transmembrane region" description="Helical" evidence="1">
    <location>
        <begin position="121"/>
        <end position="141"/>
    </location>
</feature>